<dbReference type="OrthoDB" id="686440at2"/>
<reference evidence="2 3" key="1">
    <citation type="submission" date="2018-08" db="EMBL/GenBank/DDBJ databases">
        <title>Mucilaginibacter terrae sp. nov., isolated from manganese diggings.</title>
        <authorList>
            <person name="Huang Y."/>
            <person name="Zhou Z."/>
        </authorList>
    </citation>
    <scope>NUCLEOTIDE SEQUENCE [LARGE SCALE GENOMIC DNA]</scope>
    <source>
        <strain evidence="2 3">ZH6</strain>
    </source>
</reference>
<evidence type="ECO:0000313" key="3">
    <source>
        <dbReference type="Proteomes" id="UP000260823"/>
    </source>
</evidence>
<sequence>MKYHLFVFLILFSLLSACASKKNIIVASGNKQDGMSYATAIVLQEKDETTGIHAEYAWLKSHYPGYKTQSQSLASKDKRSYDIIHILTAEGKEMDVYFDISGFFGKF</sequence>
<keyword evidence="1" id="KW-0732">Signal</keyword>
<keyword evidence="3" id="KW-1185">Reference proteome</keyword>
<dbReference type="RefSeq" id="WP_117384137.1">
    <property type="nucleotide sequence ID" value="NZ_QWDE01000003.1"/>
</dbReference>
<evidence type="ECO:0000256" key="1">
    <source>
        <dbReference type="SAM" id="SignalP"/>
    </source>
</evidence>
<dbReference type="AlphaFoldDB" id="A0A3E2NMB8"/>
<gene>
    <name evidence="2" type="ORF">DYU05_15940</name>
</gene>
<comment type="caution">
    <text evidence="2">The sequence shown here is derived from an EMBL/GenBank/DDBJ whole genome shotgun (WGS) entry which is preliminary data.</text>
</comment>
<feature type="chain" id="PRO_5017688663" evidence="1">
    <location>
        <begin position="20"/>
        <end position="107"/>
    </location>
</feature>
<feature type="signal peptide" evidence="1">
    <location>
        <begin position="1"/>
        <end position="19"/>
    </location>
</feature>
<protein>
    <submittedName>
        <fullName evidence="2">Uncharacterized protein</fullName>
    </submittedName>
</protein>
<dbReference type="PROSITE" id="PS51257">
    <property type="entry name" value="PROKAR_LIPOPROTEIN"/>
    <property type="match status" value="1"/>
</dbReference>
<dbReference type="Proteomes" id="UP000260823">
    <property type="component" value="Unassembled WGS sequence"/>
</dbReference>
<organism evidence="2 3">
    <name type="scientific">Mucilaginibacter terrenus</name>
    <dbReference type="NCBI Taxonomy" id="2482727"/>
    <lineage>
        <taxon>Bacteria</taxon>
        <taxon>Pseudomonadati</taxon>
        <taxon>Bacteroidota</taxon>
        <taxon>Sphingobacteriia</taxon>
        <taxon>Sphingobacteriales</taxon>
        <taxon>Sphingobacteriaceae</taxon>
        <taxon>Mucilaginibacter</taxon>
    </lineage>
</organism>
<accession>A0A3E2NMB8</accession>
<evidence type="ECO:0000313" key="2">
    <source>
        <dbReference type="EMBL" id="RFZ82112.1"/>
    </source>
</evidence>
<dbReference type="EMBL" id="QWDE01000003">
    <property type="protein sequence ID" value="RFZ82112.1"/>
    <property type="molecule type" value="Genomic_DNA"/>
</dbReference>
<name>A0A3E2NMB8_9SPHI</name>
<proteinExistence type="predicted"/>